<evidence type="ECO:0000256" key="2">
    <source>
        <dbReference type="ARBA" id="ARBA00023015"/>
    </source>
</evidence>
<organism evidence="6 7">
    <name type="scientific">Chryseobacterium camelliae</name>
    <dbReference type="NCBI Taxonomy" id="1265445"/>
    <lineage>
        <taxon>Bacteria</taxon>
        <taxon>Pseudomonadati</taxon>
        <taxon>Bacteroidota</taxon>
        <taxon>Flavobacteriia</taxon>
        <taxon>Flavobacteriales</taxon>
        <taxon>Weeksellaceae</taxon>
        <taxon>Chryseobacterium group</taxon>
        <taxon>Chryseobacterium</taxon>
    </lineage>
</organism>
<dbReference type="InterPro" id="IPR014284">
    <property type="entry name" value="RNA_pol_sigma-70_dom"/>
</dbReference>
<keyword evidence="2" id="KW-0805">Transcription regulation</keyword>
<evidence type="ECO:0000256" key="3">
    <source>
        <dbReference type="ARBA" id="ARBA00023082"/>
    </source>
</evidence>
<keyword evidence="7" id="KW-1185">Reference proteome</keyword>
<dbReference type="InterPro" id="IPR013325">
    <property type="entry name" value="RNA_pol_sigma_r2"/>
</dbReference>
<evidence type="ECO:0000313" key="7">
    <source>
        <dbReference type="Proteomes" id="UP001225072"/>
    </source>
</evidence>
<gene>
    <name evidence="6" type="ORF">QE404_002060</name>
</gene>
<evidence type="ECO:0000256" key="4">
    <source>
        <dbReference type="ARBA" id="ARBA00023163"/>
    </source>
</evidence>
<sequence>MLLSADNDEFKQKYSFEEIFQIYNQLIFSLILRKVRERNHAIEITQEVFIHLWSYRKNLIPEKIEAIINKTCRQAISKFYKRLPGQGTTFYIEELNLYLPDESEEALEQKLKREFQLDQLHAAIETLPYKRKMILLANKIEGKTQKQIASEMNISRSAVENQIHKAIQFLKSKLTS</sequence>
<dbReference type="InterPro" id="IPR013324">
    <property type="entry name" value="RNA_pol_sigma_r3/r4-like"/>
</dbReference>
<name>A0ABU0TIP5_9FLAO</name>
<protein>
    <submittedName>
        <fullName evidence="6">RNA polymerase sigma factor (Sigma-70 family)</fullName>
    </submittedName>
</protein>
<dbReference type="RefSeq" id="WP_307450087.1">
    <property type="nucleotide sequence ID" value="NZ_JAUTAL010000001.1"/>
</dbReference>
<dbReference type="NCBIfam" id="TIGR02937">
    <property type="entry name" value="sigma70-ECF"/>
    <property type="match status" value="1"/>
</dbReference>
<reference evidence="6 7" key="1">
    <citation type="submission" date="2023-07" db="EMBL/GenBank/DDBJ databases">
        <title>Functional and genomic diversity of the sorghum phyllosphere microbiome.</title>
        <authorList>
            <person name="Shade A."/>
        </authorList>
    </citation>
    <scope>NUCLEOTIDE SEQUENCE [LARGE SCALE GENOMIC DNA]</scope>
    <source>
        <strain evidence="6 7">SORGH_AS_1064</strain>
    </source>
</reference>
<evidence type="ECO:0000256" key="1">
    <source>
        <dbReference type="ARBA" id="ARBA00010641"/>
    </source>
</evidence>
<dbReference type="InterPro" id="IPR013249">
    <property type="entry name" value="RNA_pol_sigma70_r4_t2"/>
</dbReference>
<dbReference type="CDD" id="cd06171">
    <property type="entry name" value="Sigma70_r4"/>
    <property type="match status" value="1"/>
</dbReference>
<accession>A0ABU0TIP5</accession>
<dbReference type="PANTHER" id="PTHR43133:SF46">
    <property type="entry name" value="RNA POLYMERASE SIGMA-70 FACTOR ECF SUBFAMILY"/>
    <property type="match status" value="1"/>
</dbReference>
<dbReference type="SUPFAM" id="SSF88659">
    <property type="entry name" value="Sigma3 and sigma4 domains of RNA polymerase sigma factors"/>
    <property type="match status" value="1"/>
</dbReference>
<evidence type="ECO:0000313" key="6">
    <source>
        <dbReference type="EMBL" id="MDQ1096913.1"/>
    </source>
</evidence>
<dbReference type="PANTHER" id="PTHR43133">
    <property type="entry name" value="RNA POLYMERASE ECF-TYPE SIGMA FACTO"/>
    <property type="match status" value="1"/>
</dbReference>
<evidence type="ECO:0000259" key="5">
    <source>
        <dbReference type="Pfam" id="PF08281"/>
    </source>
</evidence>
<dbReference type="InterPro" id="IPR036388">
    <property type="entry name" value="WH-like_DNA-bd_sf"/>
</dbReference>
<dbReference type="Gene3D" id="1.10.1740.10">
    <property type="match status" value="1"/>
</dbReference>
<keyword evidence="3" id="KW-0731">Sigma factor</keyword>
<keyword evidence="4" id="KW-0804">Transcription</keyword>
<dbReference type="SUPFAM" id="SSF88946">
    <property type="entry name" value="Sigma2 domain of RNA polymerase sigma factors"/>
    <property type="match status" value="1"/>
</dbReference>
<dbReference type="InterPro" id="IPR039425">
    <property type="entry name" value="RNA_pol_sigma-70-like"/>
</dbReference>
<dbReference type="EMBL" id="JAUTAL010000001">
    <property type="protein sequence ID" value="MDQ1096913.1"/>
    <property type="molecule type" value="Genomic_DNA"/>
</dbReference>
<proteinExistence type="inferred from homology"/>
<dbReference type="Proteomes" id="UP001225072">
    <property type="component" value="Unassembled WGS sequence"/>
</dbReference>
<comment type="caution">
    <text evidence="6">The sequence shown here is derived from an EMBL/GenBank/DDBJ whole genome shotgun (WGS) entry which is preliminary data.</text>
</comment>
<dbReference type="Gene3D" id="1.10.10.10">
    <property type="entry name" value="Winged helix-like DNA-binding domain superfamily/Winged helix DNA-binding domain"/>
    <property type="match status" value="1"/>
</dbReference>
<dbReference type="Pfam" id="PF08281">
    <property type="entry name" value="Sigma70_r4_2"/>
    <property type="match status" value="1"/>
</dbReference>
<feature type="domain" description="RNA polymerase sigma factor 70 region 4 type 2" evidence="5">
    <location>
        <begin position="118"/>
        <end position="170"/>
    </location>
</feature>
<comment type="similarity">
    <text evidence="1">Belongs to the sigma-70 factor family. ECF subfamily.</text>
</comment>